<dbReference type="Proteomes" id="UP000007815">
    <property type="component" value="Unassembled WGS sequence"/>
</dbReference>
<feature type="signal peptide" evidence="7">
    <location>
        <begin position="1"/>
        <end position="36"/>
    </location>
</feature>
<dbReference type="EMBL" id="AJTZ01000002">
    <property type="protein sequence ID" value="EJN95140.1"/>
    <property type="molecule type" value="Genomic_DNA"/>
</dbReference>
<feature type="compositionally biased region" description="Basic and acidic residues" evidence="5">
    <location>
        <begin position="425"/>
        <end position="443"/>
    </location>
</feature>
<sequence length="527" mass="55815">MQKKIFSKRKNKALGLCGAILASAVIALGAAETAKADDSLAQTAPETAQLTEAQPPAADTLIQAASTSVKQAETAASDSADLSSPSQKTAPQAADTAETPQTSTAEQTAPIADSPQTNTADTAADTARETVPAQTQQSSAQPAQAAAQTAASTSAADKQETSADEKAGAVYDRVNFNDELKSVSKIAQVADVVYNGTRDEYVTVDDPSQPYQPDTAEIAKYLNQYLTELRQINGIDFPVPPVNQVMQDFAQARANEEAAESDGLEHETTLSFPQGMTWYEENGHMDNNLRRTNAAGQTIASDQATAYCLALNWFADYFNILNDPNDGLQSFGHAVSILSASGSAMGVGIADGQGGEEQSWYAELIFGGTGGTSNEQDFSSQKDTDGNWVLYYKGRPVKFLPNTTFHYRTPAAKKAAPNDSQPPIAEKDSDRELPQQPDDDRTEPAAAYPIPNIPQAAKPNPGNGLAAMSPAPVLTQYSPKTAKTISQAKAADLLPETGNKVSLLPAVLGMGVILMSLSFLAGRRFNR</sequence>
<dbReference type="InterPro" id="IPR019931">
    <property type="entry name" value="LPXTG_anchor"/>
</dbReference>
<keyword evidence="6" id="KW-0812">Transmembrane</keyword>
<feature type="transmembrane region" description="Helical" evidence="6">
    <location>
        <begin position="503"/>
        <end position="522"/>
    </location>
</feature>
<keyword evidence="1" id="KW-0134">Cell wall</keyword>
<evidence type="ECO:0000256" key="7">
    <source>
        <dbReference type="SAM" id="SignalP"/>
    </source>
</evidence>
<accession>A0ABN0GXG3</accession>
<keyword evidence="2" id="KW-0964">Secreted</keyword>
<organism evidence="9 10">
    <name type="scientific">Streptococcus ratti FA-1 = DSM 20564</name>
    <dbReference type="NCBI Taxonomy" id="699248"/>
    <lineage>
        <taxon>Bacteria</taxon>
        <taxon>Bacillati</taxon>
        <taxon>Bacillota</taxon>
        <taxon>Bacilli</taxon>
        <taxon>Lactobacillales</taxon>
        <taxon>Streptococcaceae</taxon>
        <taxon>Streptococcus</taxon>
    </lineage>
</organism>
<feature type="compositionally biased region" description="Low complexity" evidence="5">
    <location>
        <begin position="75"/>
        <end position="86"/>
    </location>
</feature>
<keyword evidence="3 7" id="KW-0732">Signal</keyword>
<dbReference type="PROSITE" id="PS50847">
    <property type="entry name" value="GRAM_POS_ANCHORING"/>
    <property type="match status" value="1"/>
</dbReference>
<reference evidence="9 10" key="1">
    <citation type="submission" date="2009-12" db="EMBL/GenBank/DDBJ databases">
        <authorList>
            <person name="Lefebure T."/>
            <person name="Cornejo O.E."/>
            <person name="Pavinski Bitar P.D."/>
            <person name="Lang P."/>
            <person name="Stanhope M.J."/>
        </authorList>
    </citation>
    <scope>NUCLEOTIDE SEQUENCE [LARGE SCALE GENOMIC DNA]</scope>
    <source>
        <strain evidence="9 10">FA-1</strain>
    </source>
</reference>
<evidence type="ECO:0000313" key="9">
    <source>
        <dbReference type="EMBL" id="EJN95140.1"/>
    </source>
</evidence>
<evidence type="ECO:0000256" key="3">
    <source>
        <dbReference type="ARBA" id="ARBA00022729"/>
    </source>
</evidence>
<proteinExistence type="predicted"/>
<feature type="region of interest" description="Disordered" evidence="5">
    <location>
        <begin position="411"/>
        <end position="467"/>
    </location>
</feature>
<evidence type="ECO:0000256" key="5">
    <source>
        <dbReference type="SAM" id="MobiDB-lite"/>
    </source>
</evidence>
<evidence type="ECO:0000259" key="8">
    <source>
        <dbReference type="PROSITE" id="PS50847"/>
    </source>
</evidence>
<feature type="domain" description="Gram-positive cocci surface proteins LPxTG" evidence="8">
    <location>
        <begin position="494"/>
        <end position="527"/>
    </location>
</feature>
<comment type="caution">
    <text evidence="9">The sequence shown here is derived from an EMBL/GenBank/DDBJ whole genome shotgun (WGS) entry which is preliminary data.</text>
</comment>
<evidence type="ECO:0000313" key="10">
    <source>
        <dbReference type="Proteomes" id="UP000007815"/>
    </source>
</evidence>
<dbReference type="InterPro" id="IPR021197">
    <property type="entry name" value="Cross-wall-target_lipo_motif"/>
</dbReference>
<feature type="compositionally biased region" description="Polar residues" evidence="5">
    <location>
        <begin position="98"/>
        <end position="107"/>
    </location>
</feature>
<keyword evidence="6" id="KW-0472">Membrane</keyword>
<evidence type="ECO:0000256" key="4">
    <source>
        <dbReference type="ARBA" id="ARBA00023088"/>
    </source>
</evidence>
<evidence type="ECO:0000256" key="2">
    <source>
        <dbReference type="ARBA" id="ARBA00022525"/>
    </source>
</evidence>
<protein>
    <submittedName>
        <fullName evidence="9">Cell wall protein, WapE</fullName>
    </submittedName>
</protein>
<dbReference type="NCBIfam" id="TIGR01167">
    <property type="entry name" value="LPXTG_anchor"/>
    <property type="match status" value="1"/>
</dbReference>
<evidence type="ECO:0000256" key="1">
    <source>
        <dbReference type="ARBA" id="ARBA00022512"/>
    </source>
</evidence>
<gene>
    <name evidence="9" type="ORF">SRA_00513</name>
</gene>
<dbReference type="RefSeq" id="WP_003086375.1">
    <property type="nucleotide sequence ID" value="NZ_AJTZ01000002.1"/>
</dbReference>
<dbReference type="NCBIfam" id="TIGR03726">
    <property type="entry name" value="strep_RK_lipo"/>
    <property type="match status" value="1"/>
</dbReference>
<keyword evidence="4" id="KW-0572">Peptidoglycan-anchor</keyword>
<name>A0ABN0GXG3_STRRT</name>
<feature type="chain" id="PRO_5046883870" evidence="7">
    <location>
        <begin position="37"/>
        <end position="527"/>
    </location>
</feature>
<keyword evidence="6" id="KW-1133">Transmembrane helix</keyword>
<keyword evidence="10" id="KW-1185">Reference proteome</keyword>
<feature type="compositionally biased region" description="Low complexity" evidence="5">
    <location>
        <begin position="132"/>
        <end position="156"/>
    </location>
</feature>
<feature type="region of interest" description="Disordered" evidence="5">
    <location>
        <begin position="33"/>
        <end position="165"/>
    </location>
</feature>
<evidence type="ECO:0000256" key="6">
    <source>
        <dbReference type="SAM" id="Phobius"/>
    </source>
</evidence>
<feature type="compositionally biased region" description="Polar residues" evidence="5">
    <location>
        <begin position="40"/>
        <end position="52"/>
    </location>
</feature>